<evidence type="ECO:0000313" key="1">
    <source>
        <dbReference type="EMBL" id="MPM89876.1"/>
    </source>
</evidence>
<organism evidence="1">
    <name type="scientific">bioreactor metagenome</name>
    <dbReference type="NCBI Taxonomy" id="1076179"/>
    <lineage>
        <taxon>unclassified sequences</taxon>
        <taxon>metagenomes</taxon>
        <taxon>ecological metagenomes</taxon>
    </lineage>
</organism>
<dbReference type="AlphaFoldDB" id="A0A645DKP0"/>
<dbReference type="EMBL" id="VSSQ01037241">
    <property type="protein sequence ID" value="MPM89876.1"/>
    <property type="molecule type" value="Genomic_DNA"/>
</dbReference>
<gene>
    <name evidence="1" type="ORF">SDC9_136991</name>
</gene>
<protein>
    <submittedName>
        <fullName evidence="1">Uncharacterized protein</fullName>
    </submittedName>
</protein>
<accession>A0A645DKP0</accession>
<sequence>MPEEKIERVSSRQELQALASLASAPPDRLLVVIVRELGPVIKFLSSPAMLEGGTEVVLELTAVNLQTAASPASFRIHWQNGGPLVIKGVKTLPDDMSAALGAAMSPGLRTK</sequence>
<name>A0A645DKP0_9ZZZZ</name>
<proteinExistence type="predicted"/>
<comment type="caution">
    <text evidence="1">The sequence shown here is derived from an EMBL/GenBank/DDBJ whole genome shotgun (WGS) entry which is preliminary data.</text>
</comment>
<reference evidence="1" key="1">
    <citation type="submission" date="2019-08" db="EMBL/GenBank/DDBJ databases">
        <authorList>
            <person name="Kucharzyk K."/>
            <person name="Murdoch R.W."/>
            <person name="Higgins S."/>
            <person name="Loffler F."/>
        </authorList>
    </citation>
    <scope>NUCLEOTIDE SEQUENCE</scope>
</reference>